<proteinExistence type="predicted"/>
<dbReference type="AlphaFoldDB" id="A0A1H4CIF5"/>
<organism evidence="1 2">
    <name type="scientific">Rubrimonas cliftonensis</name>
    <dbReference type="NCBI Taxonomy" id="89524"/>
    <lineage>
        <taxon>Bacteria</taxon>
        <taxon>Pseudomonadati</taxon>
        <taxon>Pseudomonadota</taxon>
        <taxon>Alphaproteobacteria</taxon>
        <taxon>Rhodobacterales</taxon>
        <taxon>Paracoccaceae</taxon>
        <taxon>Rubrimonas</taxon>
    </lineage>
</organism>
<evidence type="ECO:0008006" key="3">
    <source>
        <dbReference type="Google" id="ProtNLM"/>
    </source>
</evidence>
<dbReference type="STRING" id="89524.SAMN05444370_10792"/>
<accession>A0A1H4CIF5</accession>
<gene>
    <name evidence="1" type="ORF">SAMN05444370_10792</name>
</gene>
<evidence type="ECO:0000313" key="2">
    <source>
        <dbReference type="Proteomes" id="UP000198703"/>
    </source>
</evidence>
<dbReference type="Proteomes" id="UP000198703">
    <property type="component" value="Unassembled WGS sequence"/>
</dbReference>
<protein>
    <recommendedName>
        <fullName evidence="3">Flp pilus-assembly TadE/G-like</fullName>
    </recommendedName>
</protein>
<dbReference type="EMBL" id="FNQM01000007">
    <property type="protein sequence ID" value="SEA60201.1"/>
    <property type="molecule type" value="Genomic_DNA"/>
</dbReference>
<keyword evidence="2" id="KW-1185">Reference proteome</keyword>
<evidence type="ECO:0000313" key="1">
    <source>
        <dbReference type="EMBL" id="SEA60201.1"/>
    </source>
</evidence>
<sequence length="171" mass="17438">MLPLALLMAVGCLDAARYLSLAASADQTALALADAVSRADAVRDRPAEDDLTQSTDTGAYFALARILAQPLDLGTSGAVTISSVTGGGAGAATVNWMRATGPAAGADPGRLATLPPLPAGRAFIVAEVFFEFEPAVVGRAALASLLGEQPTIYRRALFRTRSAPLTTLAAP</sequence>
<reference evidence="1 2" key="1">
    <citation type="submission" date="2016-10" db="EMBL/GenBank/DDBJ databases">
        <authorList>
            <person name="de Groot N.N."/>
        </authorList>
    </citation>
    <scope>NUCLEOTIDE SEQUENCE [LARGE SCALE GENOMIC DNA]</scope>
    <source>
        <strain evidence="1 2">DSM 15345</strain>
    </source>
</reference>
<name>A0A1H4CIF5_9RHOB</name>